<dbReference type="STRING" id="440168.SAMN04487974_102291"/>
<reference evidence="1 2" key="1">
    <citation type="submission" date="2016-10" db="EMBL/GenBank/DDBJ databases">
        <authorList>
            <person name="de Groot N.N."/>
        </authorList>
    </citation>
    <scope>NUCLEOTIDE SEQUENCE [LARGE SCALE GENOMIC DNA]</scope>
    <source>
        <strain evidence="1 2">CGMCC 1.10267</strain>
    </source>
</reference>
<dbReference type="Gene3D" id="1.25.10.90">
    <property type="match status" value="1"/>
</dbReference>
<accession>A0A1G7TR48</accession>
<gene>
    <name evidence="1" type="ORF">SAMN04487974_102291</name>
</gene>
<evidence type="ECO:0000313" key="2">
    <source>
        <dbReference type="Proteomes" id="UP000199495"/>
    </source>
</evidence>
<proteinExistence type="predicted"/>
<dbReference type="CDD" id="cd06561">
    <property type="entry name" value="AlkD_like"/>
    <property type="match status" value="1"/>
</dbReference>
<evidence type="ECO:0000313" key="1">
    <source>
        <dbReference type="EMBL" id="SDG37755.1"/>
    </source>
</evidence>
<sequence length="231" mass="26309">MARMEALQSDAEKEKYKRYFKTAPGTYGEGDIFMGVKMGNVFDLAKAFVSMAPNEIEKLLYSPIHEHRAGAVSIMAKQYRLKATTEERRQTLFDLYLSRHDRINNWDLVDLGAWNVVGEHLVSRSRDVLYTLARSTNIWERRTAMLACFAFIRRGEHGDALAIAEILLDDREDLIHKACGWMLRAIGPDSPKLIAFLDRHAATMPRTMLRATLENFPTDLRAHYMAAATSG</sequence>
<dbReference type="InterPro" id="IPR014825">
    <property type="entry name" value="DNA_alkylation"/>
</dbReference>
<dbReference type="Proteomes" id="UP000199495">
    <property type="component" value="Unassembled WGS sequence"/>
</dbReference>
<keyword evidence="2" id="KW-1185">Reference proteome</keyword>
<dbReference type="SUPFAM" id="SSF48371">
    <property type="entry name" value="ARM repeat"/>
    <property type="match status" value="1"/>
</dbReference>
<dbReference type="Pfam" id="PF08713">
    <property type="entry name" value="DNA_alkylation"/>
    <property type="match status" value="1"/>
</dbReference>
<dbReference type="AlphaFoldDB" id="A0A1G7TR48"/>
<name>A0A1G7TR48_9HYPH</name>
<dbReference type="PANTHER" id="PTHR34070">
    <property type="entry name" value="ARMADILLO-TYPE FOLD"/>
    <property type="match status" value="1"/>
</dbReference>
<dbReference type="EMBL" id="FNCS01000002">
    <property type="protein sequence ID" value="SDG37755.1"/>
    <property type="molecule type" value="Genomic_DNA"/>
</dbReference>
<dbReference type="PANTHER" id="PTHR34070:SF1">
    <property type="entry name" value="DNA ALKYLATION REPAIR PROTEIN"/>
    <property type="match status" value="1"/>
</dbReference>
<protein>
    <submittedName>
        <fullName evidence="1">DNA alkylation repair enzyme</fullName>
    </submittedName>
</protein>
<organism evidence="1 2">
    <name type="scientific">Pelagibacterium luteolum</name>
    <dbReference type="NCBI Taxonomy" id="440168"/>
    <lineage>
        <taxon>Bacteria</taxon>
        <taxon>Pseudomonadati</taxon>
        <taxon>Pseudomonadota</taxon>
        <taxon>Alphaproteobacteria</taxon>
        <taxon>Hyphomicrobiales</taxon>
        <taxon>Devosiaceae</taxon>
        <taxon>Pelagibacterium</taxon>
    </lineage>
</organism>
<dbReference type="InterPro" id="IPR016024">
    <property type="entry name" value="ARM-type_fold"/>
</dbReference>